<dbReference type="RefSeq" id="WP_003797937.1">
    <property type="nucleotide sequence ID" value="NZ_GG665873.1"/>
</dbReference>
<keyword evidence="3" id="KW-1185">Reference proteome</keyword>
<dbReference type="Proteomes" id="UP000003009">
    <property type="component" value="Unassembled WGS sequence"/>
</dbReference>
<dbReference type="EMBL" id="ACJW02000005">
    <property type="protein sequence ID" value="EEP67008.1"/>
    <property type="molecule type" value="Genomic_DNA"/>
</dbReference>
<dbReference type="AlphaFoldDB" id="C4GLK7"/>
<dbReference type="STRING" id="629741.GCWU000324_02578"/>
<evidence type="ECO:0000313" key="3">
    <source>
        <dbReference type="Proteomes" id="UP000003009"/>
    </source>
</evidence>
<evidence type="ECO:0000313" key="2">
    <source>
        <dbReference type="EMBL" id="EEP67008.1"/>
    </source>
</evidence>
<gene>
    <name evidence="2" type="ORF">GCWU000324_02578</name>
</gene>
<dbReference type="HOGENOM" id="CLU_3008270_0_0_4"/>
<reference evidence="2" key="1">
    <citation type="submission" date="2009-04" db="EMBL/GenBank/DDBJ databases">
        <authorList>
            <person name="Weinstock G."/>
            <person name="Sodergren E."/>
            <person name="Clifton S."/>
            <person name="Fulton L."/>
            <person name="Fulton B."/>
            <person name="Courtney L."/>
            <person name="Fronick C."/>
            <person name="Harrison M."/>
            <person name="Strong C."/>
            <person name="Farmer C."/>
            <person name="Delahaunty K."/>
            <person name="Markovic C."/>
            <person name="Hall O."/>
            <person name="Minx P."/>
            <person name="Tomlinson C."/>
            <person name="Mitreva M."/>
            <person name="Nelson J."/>
            <person name="Hou S."/>
            <person name="Wollam A."/>
            <person name="Pepin K.H."/>
            <person name="Johnson M."/>
            <person name="Bhonagiri V."/>
            <person name="Nash W.E."/>
            <person name="Warren W."/>
            <person name="Chinwalla A."/>
            <person name="Mardis E.R."/>
            <person name="Wilson R.K."/>
        </authorList>
    </citation>
    <scope>NUCLEOTIDE SEQUENCE [LARGE SCALE GENOMIC DNA]</scope>
    <source>
        <strain evidence="2">ATCC 51147</strain>
    </source>
</reference>
<protein>
    <submittedName>
        <fullName evidence="2">Uncharacterized protein</fullName>
    </submittedName>
</protein>
<name>C4GLK7_9NEIS</name>
<evidence type="ECO:0000256" key="1">
    <source>
        <dbReference type="SAM" id="MobiDB-lite"/>
    </source>
</evidence>
<comment type="caution">
    <text evidence="2">The sequence shown here is derived from an EMBL/GenBank/DDBJ whole genome shotgun (WGS) entry which is preliminary data.</text>
</comment>
<accession>C4GLK7</accession>
<feature type="region of interest" description="Disordered" evidence="1">
    <location>
        <begin position="29"/>
        <end position="56"/>
    </location>
</feature>
<proteinExistence type="predicted"/>
<sequence length="56" mass="5957">MPNPTARQPESIACSPNAQACFQAAFKPPNVLTSPAPPASNNNYSHLPWQSAPKPL</sequence>
<organism evidence="2 3">
    <name type="scientific">Kingella oralis ATCC 51147</name>
    <dbReference type="NCBI Taxonomy" id="629741"/>
    <lineage>
        <taxon>Bacteria</taxon>
        <taxon>Pseudomonadati</taxon>
        <taxon>Pseudomonadota</taxon>
        <taxon>Betaproteobacteria</taxon>
        <taxon>Neisseriales</taxon>
        <taxon>Neisseriaceae</taxon>
        <taxon>Kingella</taxon>
    </lineage>
</organism>
<dbReference type="GeneID" id="84905576"/>